<reference evidence="2" key="1">
    <citation type="submission" date="2020-08" db="EMBL/GenBank/DDBJ databases">
        <title>Multicomponent nature underlies the extraordinary mechanical properties of spider dragline silk.</title>
        <authorList>
            <person name="Kono N."/>
            <person name="Nakamura H."/>
            <person name="Mori M."/>
            <person name="Yoshida Y."/>
            <person name="Ohtoshi R."/>
            <person name="Malay A.D."/>
            <person name="Moran D.A.P."/>
            <person name="Tomita M."/>
            <person name="Numata K."/>
            <person name="Arakawa K."/>
        </authorList>
    </citation>
    <scope>NUCLEOTIDE SEQUENCE</scope>
</reference>
<protein>
    <submittedName>
        <fullName evidence="2">Uncharacterized protein</fullName>
    </submittedName>
</protein>
<keyword evidence="3" id="KW-1185">Reference proteome</keyword>
<name>A0A8X6U270_NEPPI</name>
<organism evidence="2 3">
    <name type="scientific">Nephila pilipes</name>
    <name type="common">Giant wood spider</name>
    <name type="synonym">Nephila maculata</name>
    <dbReference type="NCBI Taxonomy" id="299642"/>
    <lineage>
        <taxon>Eukaryota</taxon>
        <taxon>Metazoa</taxon>
        <taxon>Ecdysozoa</taxon>
        <taxon>Arthropoda</taxon>
        <taxon>Chelicerata</taxon>
        <taxon>Arachnida</taxon>
        <taxon>Araneae</taxon>
        <taxon>Araneomorphae</taxon>
        <taxon>Entelegynae</taxon>
        <taxon>Araneoidea</taxon>
        <taxon>Nephilidae</taxon>
        <taxon>Nephila</taxon>
    </lineage>
</organism>
<evidence type="ECO:0000313" key="2">
    <source>
        <dbReference type="EMBL" id="GFT82590.1"/>
    </source>
</evidence>
<accession>A0A8X6U270</accession>
<gene>
    <name evidence="2" type="ORF">NPIL_273411</name>
</gene>
<proteinExistence type="predicted"/>
<feature type="transmembrane region" description="Helical" evidence="1">
    <location>
        <begin position="36"/>
        <end position="54"/>
    </location>
</feature>
<keyword evidence="1" id="KW-0472">Membrane</keyword>
<dbReference type="Proteomes" id="UP000887013">
    <property type="component" value="Unassembled WGS sequence"/>
</dbReference>
<sequence length="98" mass="11145">MEYPTITAVRLPESRFLGHLRSPRQLLASSKQKMKLNMKFCLVLLMVAVMYVAAEPEPEPEPHEGDMESLTLEYRQLEVSGLWRGDPFLGKLGSPPPY</sequence>
<evidence type="ECO:0000313" key="3">
    <source>
        <dbReference type="Proteomes" id="UP000887013"/>
    </source>
</evidence>
<keyword evidence="1" id="KW-1133">Transmembrane helix</keyword>
<keyword evidence="1" id="KW-0812">Transmembrane</keyword>
<dbReference type="AlphaFoldDB" id="A0A8X6U270"/>
<evidence type="ECO:0000256" key="1">
    <source>
        <dbReference type="SAM" id="Phobius"/>
    </source>
</evidence>
<dbReference type="EMBL" id="BMAW01119024">
    <property type="protein sequence ID" value="GFT82590.1"/>
    <property type="molecule type" value="Genomic_DNA"/>
</dbReference>
<comment type="caution">
    <text evidence="2">The sequence shown here is derived from an EMBL/GenBank/DDBJ whole genome shotgun (WGS) entry which is preliminary data.</text>
</comment>